<name>A0ABP7MPW4_9GAMM</name>
<keyword evidence="3" id="KW-1185">Reference proteome</keyword>
<evidence type="ECO:0000313" key="3">
    <source>
        <dbReference type="Proteomes" id="UP001501727"/>
    </source>
</evidence>
<evidence type="ECO:0000256" key="1">
    <source>
        <dbReference type="SAM" id="Phobius"/>
    </source>
</evidence>
<keyword evidence="1" id="KW-0472">Membrane</keyword>
<feature type="transmembrane region" description="Helical" evidence="1">
    <location>
        <begin position="6"/>
        <end position="27"/>
    </location>
</feature>
<accession>A0ABP7MPW4</accession>
<sequence length="152" mass="17489">MTEPHWTTYLAALLVPTVAVLGVFIAYRQWRTAQNKLKLDLFDRRLLIHTAARDYISSVMTSGRSTSEAEYAYLAGTRGAKWLFNDDIVDYLDKVLWHKICDLGCLQSELEGLPPGQERSEKVRKKAELKKWLFAQMEVLDSKFAPFLRLGH</sequence>
<keyword evidence="1" id="KW-1133">Transmembrane helix</keyword>
<gene>
    <name evidence="2" type="ORF">GCM10022229_22190</name>
</gene>
<proteinExistence type="predicted"/>
<dbReference type="EMBL" id="BAAAZU010000017">
    <property type="protein sequence ID" value="GAA3927792.1"/>
    <property type="molecule type" value="Genomic_DNA"/>
</dbReference>
<comment type="caution">
    <text evidence="2">The sequence shown here is derived from an EMBL/GenBank/DDBJ whole genome shotgun (WGS) entry which is preliminary data.</text>
</comment>
<dbReference type="Proteomes" id="UP001501727">
    <property type="component" value="Unassembled WGS sequence"/>
</dbReference>
<evidence type="ECO:0008006" key="4">
    <source>
        <dbReference type="Google" id="ProtNLM"/>
    </source>
</evidence>
<protein>
    <recommendedName>
        <fullName evidence="4">DUF4760 domain-containing protein</fullName>
    </recommendedName>
</protein>
<organism evidence="2 3">
    <name type="scientific">Luteimonas lutimaris</name>
    <dbReference type="NCBI Taxonomy" id="698645"/>
    <lineage>
        <taxon>Bacteria</taxon>
        <taxon>Pseudomonadati</taxon>
        <taxon>Pseudomonadota</taxon>
        <taxon>Gammaproteobacteria</taxon>
        <taxon>Lysobacterales</taxon>
        <taxon>Lysobacteraceae</taxon>
        <taxon>Luteimonas</taxon>
    </lineage>
</organism>
<reference evidence="3" key="1">
    <citation type="journal article" date="2019" name="Int. J. Syst. Evol. Microbiol.">
        <title>The Global Catalogue of Microorganisms (GCM) 10K type strain sequencing project: providing services to taxonomists for standard genome sequencing and annotation.</title>
        <authorList>
            <consortium name="The Broad Institute Genomics Platform"/>
            <consortium name="The Broad Institute Genome Sequencing Center for Infectious Disease"/>
            <person name="Wu L."/>
            <person name="Ma J."/>
        </authorList>
    </citation>
    <scope>NUCLEOTIDE SEQUENCE [LARGE SCALE GENOMIC DNA]</scope>
    <source>
        <strain evidence="3">JCM 16916</strain>
    </source>
</reference>
<evidence type="ECO:0000313" key="2">
    <source>
        <dbReference type="EMBL" id="GAA3927792.1"/>
    </source>
</evidence>
<keyword evidence="1" id="KW-0812">Transmembrane</keyword>